<gene>
    <name evidence="1" type="ORF">O6H91_03G007100</name>
</gene>
<evidence type="ECO:0000313" key="1">
    <source>
        <dbReference type="EMBL" id="KAJ7560944.1"/>
    </source>
</evidence>
<proteinExistence type="predicted"/>
<reference evidence="2" key="1">
    <citation type="journal article" date="2024" name="Proc. Natl. Acad. Sci. U.S.A.">
        <title>Extraordinary preservation of gene collinearity over three hundred million years revealed in homosporous lycophytes.</title>
        <authorList>
            <person name="Li C."/>
            <person name="Wickell D."/>
            <person name="Kuo L.Y."/>
            <person name="Chen X."/>
            <person name="Nie B."/>
            <person name="Liao X."/>
            <person name="Peng D."/>
            <person name="Ji J."/>
            <person name="Jenkins J."/>
            <person name="Williams M."/>
            <person name="Shu S."/>
            <person name="Plott C."/>
            <person name="Barry K."/>
            <person name="Rajasekar S."/>
            <person name="Grimwood J."/>
            <person name="Han X."/>
            <person name="Sun S."/>
            <person name="Hou Z."/>
            <person name="He W."/>
            <person name="Dai G."/>
            <person name="Sun C."/>
            <person name="Schmutz J."/>
            <person name="Leebens-Mack J.H."/>
            <person name="Li F.W."/>
            <person name="Wang L."/>
        </authorList>
    </citation>
    <scope>NUCLEOTIDE SEQUENCE [LARGE SCALE GENOMIC DNA]</scope>
    <source>
        <strain evidence="2">cv. PW_Plant_1</strain>
    </source>
</reference>
<sequence length="248" mass="25061">MAGRRQGSGSAKDAAAITLTLLAFAQCVMAATHTVGGTSGWNLNVDFQTWAAQESFKVGDTLLFSYSPELHSVFQVSEADYKACTLFPAIKNYQSGSDSILLTEAITYYFVCGTPGHCTTGMAVAIPVSGGSGAPAPSPVLTPSPTPKKAPVPSPSPKRAPAPAPAPASSSPSPSPSPISPSPTETVPSPSPSETSPSSPPSPSPISPSSLPSQAPGPSPPKNGASRVHFGAMGLLSAVLLGGFPFLF</sequence>
<name>A0ACC2E382_DIPCM</name>
<organism evidence="1 2">
    <name type="scientific">Diphasiastrum complanatum</name>
    <name type="common">Issler's clubmoss</name>
    <name type="synonym">Lycopodium complanatum</name>
    <dbReference type="NCBI Taxonomy" id="34168"/>
    <lineage>
        <taxon>Eukaryota</taxon>
        <taxon>Viridiplantae</taxon>
        <taxon>Streptophyta</taxon>
        <taxon>Embryophyta</taxon>
        <taxon>Tracheophyta</taxon>
        <taxon>Lycopodiopsida</taxon>
        <taxon>Lycopodiales</taxon>
        <taxon>Lycopodiaceae</taxon>
        <taxon>Lycopodioideae</taxon>
        <taxon>Diphasiastrum</taxon>
    </lineage>
</organism>
<dbReference type="Proteomes" id="UP001162992">
    <property type="component" value="Chromosome 3"/>
</dbReference>
<evidence type="ECO:0000313" key="2">
    <source>
        <dbReference type="Proteomes" id="UP001162992"/>
    </source>
</evidence>
<protein>
    <submittedName>
        <fullName evidence="1">Uncharacterized protein</fullName>
    </submittedName>
</protein>
<dbReference type="EMBL" id="CM055094">
    <property type="protein sequence ID" value="KAJ7560944.1"/>
    <property type="molecule type" value="Genomic_DNA"/>
</dbReference>
<keyword evidence="2" id="KW-1185">Reference proteome</keyword>
<accession>A0ACC2E382</accession>
<comment type="caution">
    <text evidence="1">The sequence shown here is derived from an EMBL/GenBank/DDBJ whole genome shotgun (WGS) entry which is preliminary data.</text>
</comment>